<evidence type="ECO:0000256" key="4">
    <source>
        <dbReference type="ARBA" id="ARBA00022827"/>
    </source>
</evidence>
<feature type="binding site" evidence="9">
    <location>
        <position position="72"/>
    </location>
    <ligand>
        <name>FAD</name>
        <dbReference type="ChEBI" id="CHEBI:57692"/>
    </ligand>
</feature>
<dbReference type="InterPro" id="IPR021163">
    <property type="entry name" value="Ferredox_Rdtase_adrenod"/>
</dbReference>
<dbReference type="GO" id="GO:0016491">
    <property type="term" value="F:oxidoreductase activity"/>
    <property type="evidence" value="ECO:0007669"/>
    <property type="project" value="UniProtKB-KW"/>
</dbReference>
<evidence type="ECO:0000256" key="10">
    <source>
        <dbReference type="PIRSR" id="PIRSR000362-2"/>
    </source>
</evidence>
<evidence type="ECO:0000313" key="12">
    <source>
        <dbReference type="EMBL" id="KNZ47431.1"/>
    </source>
</evidence>
<evidence type="ECO:0000256" key="9">
    <source>
        <dbReference type="PIRSR" id="PIRSR000362-1"/>
    </source>
</evidence>
<proteinExistence type="inferred from homology"/>
<dbReference type="PIRSF" id="PIRSF000362">
    <property type="entry name" value="FNR"/>
    <property type="match status" value="1"/>
</dbReference>
<comment type="cofactor">
    <cofactor evidence="1 8 9">
        <name>FAD</name>
        <dbReference type="ChEBI" id="CHEBI:57692"/>
    </cofactor>
</comment>
<evidence type="ECO:0000256" key="7">
    <source>
        <dbReference type="ARBA" id="ARBA00048933"/>
    </source>
</evidence>
<feature type="binding site" evidence="9">
    <location>
        <position position="447"/>
    </location>
    <ligand>
        <name>FAD</name>
        <dbReference type="ChEBI" id="CHEBI:57692"/>
    </ligand>
</feature>
<evidence type="ECO:0000256" key="2">
    <source>
        <dbReference type="ARBA" id="ARBA00008312"/>
    </source>
</evidence>
<dbReference type="Proteomes" id="UP000037035">
    <property type="component" value="Unassembled WGS sequence"/>
</dbReference>
<reference evidence="12 13" key="1">
    <citation type="submission" date="2015-08" db="EMBL/GenBank/DDBJ databases">
        <title>Next Generation Sequencing and Analysis of the Genome of Puccinia sorghi L Schw, the Causal Agent of Maize Common Rust.</title>
        <authorList>
            <person name="Rochi L."/>
            <person name="Burguener G."/>
            <person name="Darino M."/>
            <person name="Turjanski A."/>
            <person name="Kreff E."/>
            <person name="Dieguez M.J."/>
            <person name="Sacco F."/>
        </authorList>
    </citation>
    <scope>NUCLEOTIDE SEQUENCE [LARGE SCALE GENOMIC DNA]</scope>
    <source>
        <strain evidence="12 13">RO10H11247</strain>
    </source>
</reference>
<dbReference type="VEuPathDB" id="FungiDB:VP01_639g4"/>
<evidence type="ECO:0000256" key="6">
    <source>
        <dbReference type="ARBA" id="ARBA00023002"/>
    </source>
</evidence>
<dbReference type="STRING" id="27349.A0A0L6UFY4"/>
<dbReference type="PRINTS" id="PR00368">
    <property type="entry name" value="FADPNR"/>
</dbReference>
<feature type="binding site" evidence="10">
    <location>
        <begin position="258"/>
        <end position="259"/>
    </location>
    <ligand>
        <name>NADP(+)</name>
        <dbReference type="ChEBI" id="CHEBI:58349"/>
    </ligand>
</feature>
<comment type="caution">
    <text evidence="12">The sequence shown here is derived from an EMBL/GenBank/DDBJ whole genome shotgun (WGS) entry which is preliminary data.</text>
</comment>
<feature type="binding site" evidence="10">
    <location>
        <position position="270"/>
    </location>
    <ligand>
        <name>NADP(+)</name>
        <dbReference type="ChEBI" id="CHEBI:58349"/>
    </ligand>
</feature>
<keyword evidence="5 8" id="KW-0521">NADP</keyword>
<feature type="binding site" evidence="9">
    <location>
        <position position="123"/>
    </location>
    <ligand>
        <name>FAD</name>
        <dbReference type="ChEBI" id="CHEBI:57692"/>
    </ligand>
</feature>
<comment type="similarity">
    <text evidence="2 8">Belongs to the ferredoxin--NADP reductase type 1 family.</text>
</comment>
<feature type="binding site" evidence="10">
    <location>
        <position position="454"/>
    </location>
    <ligand>
        <name>NADP(+)</name>
        <dbReference type="ChEBI" id="CHEBI:58349"/>
    </ligand>
</feature>
<dbReference type="AlphaFoldDB" id="A0A0L6UFY4"/>
<accession>A0A0L6UFY4</accession>
<name>A0A0L6UFY4_9BASI</name>
<keyword evidence="8" id="KW-0496">Mitochondrion</keyword>
<dbReference type="Gene3D" id="3.40.50.720">
    <property type="entry name" value="NAD(P)-binding Rossmann-like Domain"/>
    <property type="match status" value="1"/>
</dbReference>
<evidence type="ECO:0000256" key="11">
    <source>
        <dbReference type="SAM" id="MobiDB-lite"/>
    </source>
</evidence>
<dbReference type="GO" id="GO:0005739">
    <property type="term" value="C:mitochondrion"/>
    <property type="evidence" value="ECO:0007669"/>
    <property type="project" value="UniProtKB-SubCell"/>
</dbReference>
<keyword evidence="6 8" id="KW-0560">Oxidoreductase</keyword>
<feature type="region of interest" description="Disordered" evidence="11">
    <location>
        <begin position="476"/>
        <end position="497"/>
    </location>
</feature>
<evidence type="ECO:0000313" key="13">
    <source>
        <dbReference type="Proteomes" id="UP000037035"/>
    </source>
</evidence>
<dbReference type="SUPFAM" id="SSF51971">
    <property type="entry name" value="Nucleotide-binding domain"/>
    <property type="match status" value="1"/>
</dbReference>
<dbReference type="EC" id="1.18.1.6" evidence="8"/>
<feature type="binding site" evidence="9">
    <location>
        <begin position="454"/>
        <end position="456"/>
    </location>
    <ligand>
        <name>FAD</name>
        <dbReference type="ChEBI" id="CHEBI:57692"/>
    </ligand>
</feature>
<dbReference type="InterPro" id="IPR036188">
    <property type="entry name" value="FAD/NAD-bd_sf"/>
</dbReference>
<dbReference type="EMBL" id="LAVV01011718">
    <property type="protein sequence ID" value="KNZ47431.1"/>
    <property type="molecule type" value="Genomic_DNA"/>
</dbReference>
<evidence type="ECO:0000256" key="8">
    <source>
        <dbReference type="PIRNR" id="PIRNR000362"/>
    </source>
</evidence>
<evidence type="ECO:0000256" key="5">
    <source>
        <dbReference type="ARBA" id="ARBA00022857"/>
    </source>
</evidence>
<protein>
    <recommendedName>
        <fullName evidence="8">NADPH:adrenodoxin oxidoreductase, mitochondrial</fullName>
        <ecNumber evidence="8">1.18.1.6</ecNumber>
    </recommendedName>
</protein>
<feature type="binding site" evidence="9">
    <location>
        <position position="36"/>
    </location>
    <ligand>
        <name>FAD</name>
        <dbReference type="ChEBI" id="CHEBI:57692"/>
    </ligand>
</feature>
<comment type="catalytic activity">
    <reaction evidence="7 8">
        <text>2 reduced [adrenodoxin] + NADP(+) + H(+) = 2 oxidized [adrenodoxin] + NADPH</text>
        <dbReference type="Rhea" id="RHEA:42312"/>
        <dbReference type="Rhea" id="RHEA-COMP:9998"/>
        <dbReference type="Rhea" id="RHEA-COMP:9999"/>
        <dbReference type="ChEBI" id="CHEBI:15378"/>
        <dbReference type="ChEBI" id="CHEBI:33737"/>
        <dbReference type="ChEBI" id="CHEBI:33738"/>
        <dbReference type="ChEBI" id="CHEBI:57783"/>
        <dbReference type="ChEBI" id="CHEBI:58349"/>
        <dbReference type="EC" id="1.18.1.6"/>
    </reaction>
</comment>
<comment type="subcellular location">
    <subcellularLocation>
        <location evidence="8">Mitochondrion</location>
    </subcellularLocation>
</comment>
<feature type="binding site" evidence="9">
    <location>
        <position position="64"/>
    </location>
    <ligand>
        <name>FAD</name>
        <dbReference type="ChEBI" id="CHEBI:57692"/>
    </ligand>
</feature>
<dbReference type="PANTHER" id="PTHR48467">
    <property type="entry name" value="GLUTAMATE SYNTHASE 1 [NADH], CHLOROPLASTIC-LIKE"/>
    <property type="match status" value="1"/>
</dbReference>
<dbReference type="InterPro" id="IPR055275">
    <property type="entry name" value="Ferredox_Rdtase"/>
</dbReference>
<gene>
    <name evidence="12" type="ORF">VP01_639g4</name>
</gene>
<keyword evidence="13" id="KW-1185">Reference proteome</keyword>
<keyword evidence="4 8" id="KW-0274">FAD</keyword>
<evidence type="ECO:0000256" key="3">
    <source>
        <dbReference type="ARBA" id="ARBA00022630"/>
    </source>
</evidence>
<sequence length="544" mass="58883">MMNGQRRMGYCSCHTASNNGRTPPPIRLAICGAGPAGFYAASRLFSLDQQPGLLPRPLAIDLFEALPAPFGLSRYGVAPDHPEVKVSSSPPLHSAPKGNLNCELKFAQVAEHPRFRYFGNTTVLGDDQEEPSWGRASVRLRTLREEYDVVLLSYGAGRDRSLGGLPGEKTLGHILPARAAVEWYNGYPSSTTGADGEGGFVDLSKVERVTIVGMGNVALDIARILLTDINVLARTDISERALAGLARSSVRHVEIVGRRGPLQAAFTTRELRELVGLKDVQMHIDRDMLADAAGRLAEPGALARMPNGRLTKRLMDVMLKASDRRPLPLGSKTCTLSFLREPVAFDGLPTTPGTPARVSAVEWRLNKLDYPSVPLLPVDYSAIKALPILPPLHQTSPTDLVLKSLGYQPILIPPLTYDSQKSRARNHEGRVIGSDDQVIPGLYVTGWLSRGPKGVIGDTMNEAAGTASTIVSDLCMHPPPPPPPASAGAGTATHEPSLAGSQFRINWDMWTAIDRFERARGQTADKPRFKSISVQEMLKIAGRL</sequence>
<dbReference type="PANTHER" id="PTHR48467:SF1">
    <property type="entry name" value="GLUTAMATE SYNTHASE 1 [NADH], CHLOROPLASTIC-LIKE"/>
    <property type="match status" value="1"/>
</dbReference>
<dbReference type="Gene3D" id="3.50.50.60">
    <property type="entry name" value="FAD/NAD(P)-binding domain"/>
    <property type="match status" value="1"/>
</dbReference>
<dbReference type="OrthoDB" id="333024at2759"/>
<organism evidence="12 13">
    <name type="scientific">Puccinia sorghi</name>
    <dbReference type="NCBI Taxonomy" id="27349"/>
    <lineage>
        <taxon>Eukaryota</taxon>
        <taxon>Fungi</taxon>
        <taxon>Dikarya</taxon>
        <taxon>Basidiomycota</taxon>
        <taxon>Pucciniomycotina</taxon>
        <taxon>Pucciniomycetes</taxon>
        <taxon>Pucciniales</taxon>
        <taxon>Pucciniaceae</taxon>
        <taxon>Puccinia</taxon>
    </lineage>
</organism>
<evidence type="ECO:0000256" key="1">
    <source>
        <dbReference type="ARBA" id="ARBA00001974"/>
    </source>
</evidence>
<keyword evidence="3 8" id="KW-0285">Flavoprotein</keyword>